<dbReference type="GO" id="GO:0034599">
    <property type="term" value="P:cellular response to oxidative stress"/>
    <property type="evidence" value="ECO:0007669"/>
    <property type="project" value="TreeGrafter"/>
</dbReference>
<dbReference type="STRING" id="1123755.SAMN05444714_2793"/>
<dbReference type="PROSITE" id="PS51355">
    <property type="entry name" value="GLUTATHIONE_PEROXID_3"/>
    <property type="match status" value="1"/>
</dbReference>
<evidence type="ECO:0000313" key="8">
    <source>
        <dbReference type="Proteomes" id="UP000198926"/>
    </source>
</evidence>
<evidence type="ECO:0000256" key="3">
    <source>
        <dbReference type="ARBA" id="ARBA00023002"/>
    </source>
</evidence>
<dbReference type="CDD" id="cd00340">
    <property type="entry name" value="GSH_Peroxidase"/>
    <property type="match status" value="1"/>
</dbReference>
<dbReference type="InterPro" id="IPR000889">
    <property type="entry name" value="Glutathione_peroxidase"/>
</dbReference>
<feature type="chain" id="PRO_5011728417" description="Glutathione peroxidase" evidence="6">
    <location>
        <begin position="23"/>
        <end position="179"/>
    </location>
</feature>
<dbReference type="PANTHER" id="PTHR11592">
    <property type="entry name" value="GLUTATHIONE PEROXIDASE"/>
    <property type="match status" value="1"/>
</dbReference>
<dbReference type="InterPro" id="IPR029759">
    <property type="entry name" value="GPX_AS"/>
</dbReference>
<dbReference type="EMBL" id="FOZM01000003">
    <property type="protein sequence ID" value="SFS21299.1"/>
    <property type="molecule type" value="Genomic_DNA"/>
</dbReference>
<dbReference type="PRINTS" id="PR01011">
    <property type="entry name" value="GLUTPROXDASE"/>
</dbReference>
<evidence type="ECO:0000256" key="4">
    <source>
        <dbReference type="PIRSR" id="PIRSR000303-1"/>
    </source>
</evidence>
<dbReference type="InterPro" id="IPR036249">
    <property type="entry name" value="Thioredoxin-like_sf"/>
</dbReference>
<protein>
    <recommendedName>
        <fullName evidence="5">Glutathione peroxidase</fullName>
    </recommendedName>
</protein>
<evidence type="ECO:0000256" key="2">
    <source>
        <dbReference type="ARBA" id="ARBA00022559"/>
    </source>
</evidence>
<dbReference type="GO" id="GO:0004601">
    <property type="term" value="F:peroxidase activity"/>
    <property type="evidence" value="ECO:0007669"/>
    <property type="project" value="UniProtKB-KW"/>
</dbReference>
<sequence>MIDRRLFLQVSGLSLVAPRAFAAAELDLETPFASIDGGDIRLSDWAGRPIMVVNTASLCAFTDQYAGLQALYDRYRDQGLIVLAVPSDDFNQELGSNDEVKDFCEVVFGLDLPMTEITPVRGRKAHPFYRSLAQSAGFTPRWNFNKVLLDGTGDLVETFDSRIDPMSPQVLRQIEALLR</sequence>
<keyword evidence="2 5" id="KW-0575">Peroxidase</keyword>
<organism evidence="7 8">
    <name type="scientific">Yoonia litorea</name>
    <dbReference type="NCBI Taxonomy" id="1123755"/>
    <lineage>
        <taxon>Bacteria</taxon>
        <taxon>Pseudomonadati</taxon>
        <taxon>Pseudomonadota</taxon>
        <taxon>Alphaproteobacteria</taxon>
        <taxon>Rhodobacterales</taxon>
        <taxon>Paracoccaceae</taxon>
        <taxon>Yoonia</taxon>
    </lineage>
</organism>
<dbReference type="PANTHER" id="PTHR11592:SF78">
    <property type="entry name" value="GLUTATHIONE PEROXIDASE"/>
    <property type="match status" value="1"/>
</dbReference>
<dbReference type="Gene3D" id="3.40.30.10">
    <property type="entry name" value="Glutaredoxin"/>
    <property type="match status" value="1"/>
</dbReference>
<accession>A0A1I6N028</accession>
<keyword evidence="3 5" id="KW-0560">Oxidoreductase</keyword>
<reference evidence="7 8" key="1">
    <citation type="submission" date="2016-10" db="EMBL/GenBank/DDBJ databases">
        <authorList>
            <person name="de Groot N.N."/>
        </authorList>
    </citation>
    <scope>NUCLEOTIDE SEQUENCE [LARGE SCALE GENOMIC DNA]</scope>
    <source>
        <strain evidence="7 8">DSM 29433</strain>
    </source>
</reference>
<dbReference type="AlphaFoldDB" id="A0A1I6N028"/>
<dbReference type="SUPFAM" id="SSF52833">
    <property type="entry name" value="Thioredoxin-like"/>
    <property type="match status" value="1"/>
</dbReference>
<feature type="signal peptide" evidence="6">
    <location>
        <begin position="1"/>
        <end position="22"/>
    </location>
</feature>
<evidence type="ECO:0000256" key="6">
    <source>
        <dbReference type="SAM" id="SignalP"/>
    </source>
</evidence>
<evidence type="ECO:0000256" key="1">
    <source>
        <dbReference type="ARBA" id="ARBA00006926"/>
    </source>
</evidence>
<gene>
    <name evidence="7" type="ORF">SAMN05444714_2793</name>
</gene>
<name>A0A1I6N028_9RHOB</name>
<comment type="similarity">
    <text evidence="1 5">Belongs to the glutathione peroxidase family.</text>
</comment>
<evidence type="ECO:0000313" key="7">
    <source>
        <dbReference type="EMBL" id="SFS21299.1"/>
    </source>
</evidence>
<proteinExistence type="inferred from homology"/>
<evidence type="ECO:0000256" key="5">
    <source>
        <dbReference type="RuleBase" id="RU000499"/>
    </source>
</evidence>
<keyword evidence="6" id="KW-0732">Signal</keyword>
<dbReference type="PROSITE" id="PS00460">
    <property type="entry name" value="GLUTATHIONE_PEROXID_1"/>
    <property type="match status" value="1"/>
</dbReference>
<keyword evidence="8" id="KW-1185">Reference proteome</keyword>
<feature type="active site" evidence="4">
    <location>
        <position position="59"/>
    </location>
</feature>
<dbReference type="Proteomes" id="UP000198926">
    <property type="component" value="Unassembled WGS sequence"/>
</dbReference>
<dbReference type="Pfam" id="PF00255">
    <property type="entry name" value="GSHPx"/>
    <property type="match status" value="1"/>
</dbReference>
<dbReference type="PIRSF" id="PIRSF000303">
    <property type="entry name" value="Glutathion_perox"/>
    <property type="match status" value="1"/>
</dbReference>